<dbReference type="SUPFAM" id="SSF103473">
    <property type="entry name" value="MFS general substrate transporter"/>
    <property type="match status" value="1"/>
</dbReference>
<dbReference type="Proteomes" id="UP000620139">
    <property type="component" value="Unassembled WGS sequence"/>
</dbReference>
<reference evidence="6" key="1">
    <citation type="submission" date="2020-12" db="EMBL/GenBank/DDBJ databases">
        <title>The genome sequence of Inhella sp. 4Y17.</title>
        <authorList>
            <person name="Liu Y."/>
        </authorList>
    </citation>
    <scope>NUCLEOTIDE SEQUENCE</scope>
    <source>
        <strain evidence="6">4Y10</strain>
    </source>
</reference>
<feature type="transmembrane region" description="Helical" evidence="4">
    <location>
        <begin position="83"/>
        <end position="102"/>
    </location>
</feature>
<evidence type="ECO:0000313" key="6">
    <source>
        <dbReference type="EMBL" id="MBH9552655.1"/>
    </source>
</evidence>
<feature type="transmembrane region" description="Helical" evidence="4">
    <location>
        <begin position="222"/>
        <end position="243"/>
    </location>
</feature>
<feature type="transmembrane region" description="Helical" evidence="4">
    <location>
        <begin position="108"/>
        <end position="130"/>
    </location>
</feature>
<feature type="transmembrane region" description="Helical" evidence="4">
    <location>
        <begin position="348"/>
        <end position="367"/>
    </location>
</feature>
<evidence type="ECO:0000313" key="7">
    <source>
        <dbReference type="Proteomes" id="UP000620139"/>
    </source>
</evidence>
<proteinExistence type="predicted"/>
<name>A0A931ITW1_9BURK</name>
<evidence type="ECO:0000256" key="2">
    <source>
        <dbReference type="ARBA" id="ARBA00022989"/>
    </source>
</evidence>
<dbReference type="RefSeq" id="WP_198100248.1">
    <property type="nucleotide sequence ID" value="NZ_JAEDAL010000002.1"/>
</dbReference>
<keyword evidence="2 4" id="KW-1133">Transmembrane helix</keyword>
<feature type="transmembrane region" description="Helical" evidence="4">
    <location>
        <begin position="255"/>
        <end position="278"/>
    </location>
</feature>
<feature type="transmembrane region" description="Helical" evidence="4">
    <location>
        <begin position="315"/>
        <end position="336"/>
    </location>
</feature>
<dbReference type="AlphaFoldDB" id="A0A931ITW1"/>
<dbReference type="PROSITE" id="PS50850">
    <property type="entry name" value="MFS"/>
    <property type="match status" value="1"/>
</dbReference>
<dbReference type="Gene3D" id="1.20.1250.20">
    <property type="entry name" value="MFS general substrate transporter like domains"/>
    <property type="match status" value="2"/>
</dbReference>
<feature type="transmembrane region" description="Helical" evidence="4">
    <location>
        <begin position="52"/>
        <end position="76"/>
    </location>
</feature>
<dbReference type="PANTHER" id="PTHR43129">
    <property type="entry name" value="FOSMIDOMYCIN RESISTANCE PROTEIN"/>
    <property type="match status" value="1"/>
</dbReference>
<sequence length="403" mass="41953">MTTLALSPDAQRRADWSTISWVGLAHGTSHFFHLLLPPLFPVFAQSFGLSWAQMGLLVTVFYAVSGVGQAISGFWVDRLGARPALIAAMGFFALGALAAGLAQGYGGLVLAAALAGLGNAPMHPADFSILNQRVDRARLGHAYSVHGISGNLGWSLMPVLAASVLAAGWHWRWVYAVAALWALLMMAALVGQREALRTEPVRRAAAGPAEPHPFAFLRLPSIWLCFSFFLFTTAALAALQSFAPAALAALHKQDAATLSLVVTAYMLCSALGMVLGGFWVGRSQRLERHIAWALSGAALLLVLAMVPGLPLGGAMALVALAGLGTGLAGPSRDLLVKQSAPPGATGRVVGTVYSGLDLGFAVAAPLAGALLDAGWPRGLFGFAAAALLLALAAAQLVRRWTPR</sequence>
<keyword evidence="3 4" id="KW-0472">Membrane</keyword>
<dbReference type="GO" id="GO:0022857">
    <property type="term" value="F:transmembrane transporter activity"/>
    <property type="evidence" value="ECO:0007669"/>
    <property type="project" value="InterPro"/>
</dbReference>
<gene>
    <name evidence="6" type="ORF">I7X43_07290</name>
</gene>
<dbReference type="GO" id="GO:0005886">
    <property type="term" value="C:plasma membrane"/>
    <property type="evidence" value="ECO:0007669"/>
    <property type="project" value="TreeGrafter"/>
</dbReference>
<evidence type="ECO:0000259" key="5">
    <source>
        <dbReference type="PROSITE" id="PS50850"/>
    </source>
</evidence>
<dbReference type="InterPro" id="IPR036259">
    <property type="entry name" value="MFS_trans_sf"/>
</dbReference>
<evidence type="ECO:0000256" key="3">
    <source>
        <dbReference type="ARBA" id="ARBA00023136"/>
    </source>
</evidence>
<dbReference type="InterPro" id="IPR020846">
    <property type="entry name" value="MFS_dom"/>
</dbReference>
<evidence type="ECO:0000256" key="4">
    <source>
        <dbReference type="SAM" id="Phobius"/>
    </source>
</evidence>
<dbReference type="EMBL" id="JAEDAL010000002">
    <property type="protein sequence ID" value="MBH9552655.1"/>
    <property type="molecule type" value="Genomic_DNA"/>
</dbReference>
<organism evidence="6 7">
    <name type="scientific">Inhella gelatinilytica</name>
    <dbReference type="NCBI Taxonomy" id="2795030"/>
    <lineage>
        <taxon>Bacteria</taxon>
        <taxon>Pseudomonadati</taxon>
        <taxon>Pseudomonadota</taxon>
        <taxon>Betaproteobacteria</taxon>
        <taxon>Burkholderiales</taxon>
        <taxon>Sphaerotilaceae</taxon>
        <taxon>Inhella</taxon>
    </lineage>
</organism>
<feature type="transmembrane region" description="Helical" evidence="4">
    <location>
        <begin position="21"/>
        <end position="40"/>
    </location>
</feature>
<dbReference type="InterPro" id="IPR011701">
    <property type="entry name" value="MFS"/>
</dbReference>
<feature type="transmembrane region" description="Helical" evidence="4">
    <location>
        <begin position="173"/>
        <end position="191"/>
    </location>
</feature>
<accession>A0A931ITW1</accession>
<keyword evidence="7" id="KW-1185">Reference proteome</keyword>
<feature type="transmembrane region" description="Helical" evidence="4">
    <location>
        <begin position="290"/>
        <end position="309"/>
    </location>
</feature>
<evidence type="ECO:0000256" key="1">
    <source>
        <dbReference type="ARBA" id="ARBA00022692"/>
    </source>
</evidence>
<dbReference type="Pfam" id="PF07690">
    <property type="entry name" value="MFS_1"/>
    <property type="match status" value="1"/>
</dbReference>
<dbReference type="PANTHER" id="PTHR43129:SF1">
    <property type="entry name" value="FOSMIDOMYCIN RESISTANCE PROTEIN"/>
    <property type="match status" value="1"/>
</dbReference>
<feature type="transmembrane region" description="Helical" evidence="4">
    <location>
        <begin position="142"/>
        <end position="167"/>
    </location>
</feature>
<protein>
    <submittedName>
        <fullName evidence="6">MFS transporter</fullName>
    </submittedName>
</protein>
<keyword evidence="1 4" id="KW-0812">Transmembrane</keyword>
<feature type="transmembrane region" description="Helical" evidence="4">
    <location>
        <begin position="379"/>
        <end position="397"/>
    </location>
</feature>
<comment type="caution">
    <text evidence="6">The sequence shown here is derived from an EMBL/GenBank/DDBJ whole genome shotgun (WGS) entry which is preliminary data.</text>
</comment>
<feature type="domain" description="Major facilitator superfamily (MFS) profile" evidence="5">
    <location>
        <begin position="1"/>
        <end position="402"/>
    </location>
</feature>